<feature type="domain" description="HTH bat-type" evidence="1">
    <location>
        <begin position="166"/>
        <end position="218"/>
    </location>
</feature>
<sequence>MREINDNYALVYLRLKHEGCWSELTEYNNFMATTITAKPNREKKFIIAYDDVKLNGNYKLKNFLRDLKKSDKVKEIYSINKINAKREVYRILLKESYENMVRGILDNYTVFDIKDLIVNGEERLALIVPVSEIIELKKDMESIGKVLKFIYKKIRLDDIFLSIFSLSKRERESMKLAYLYGFYEMPKKVTLDELARLLGISKPTIEDYIRRAERKIIKSFSYQLYYYDMLLEDLLEDL</sequence>
<evidence type="ECO:0000313" key="3">
    <source>
        <dbReference type="Proteomes" id="UP001319921"/>
    </source>
</evidence>
<dbReference type="Pfam" id="PF04967">
    <property type="entry name" value="HTH_10"/>
    <property type="match status" value="1"/>
</dbReference>
<dbReference type="EMBL" id="AP025226">
    <property type="protein sequence ID" value="BDB99710.1"/>
    <property type="molecule type" value="Genomic_DNA"/>
</dbReference>
<dbReference type="InterPro" id="IPR013324">
    <property type="entry name" value="RNA_pol_sigma_r3/r4-like"/>
</dbReference>
<dbReference type="KEGG" id="scas:SACC_27270"/>
<dbReference type="GeneID" id="68867448"/>
<dbReference type="PANTHER" id="PTHR34236:SF1">
    <property type="entry name" value="DIMETHYL SULFOXIDE REDUCTASE TRANSCRIPTIONAL ACTIVATOR"/>
    <property type="match status" value="1"/>
</dbReference>
<proteinExistence type="predicted"/>
<accession>A0AAQ4CV79</accession>
<reference evidence="2 3" key="1">
    <citation type="journal article" date="2022" name="Microbiol. Resour. Announc.">
        <title>Complete Genome Sequence of the Hyperthermophilic and Acidophilic Archaeon Saccharolobus caldissimus Strain HS-3T.</title>
        <authorList>
            <person name="Sakai H.D."/>
            <person name="Kurosawa N."/>
        </authorList>
    </citation>
    <scope>NUCLEOTIDE SEQUENCE [LARGE SCALE GENOMIC DNA]</scope>
    <source>
        <strain evidence="2 3">JCM32116</strain>
    </source>
</reference>
<evidence type="ECO:0000259" key="1">
    <source>
        <dbReference type="Pfam" id="PF04967"/>
    </source>
</evidence>
<dbReference type="Proteomes" id="UP001319921">
    <property type="component" value="Chromosome"/>
</dbReference>
<gene>
    <name evidence="2" type="ORF">SACC_27270</name>
</gene>
<dbReference type="PANTHER" id="PTHR34236">
    <property type="entry name" value="DIMETHYL SULFOXIDE REDUCTASE TRANSCRIPTIONAL ACTIVATOR"/>
    <property type="match status" value="1"/>
</dbReference>
<dbReference type="RefSeq" id="WP_229570167.1">
    <property type="nucleotide sequence ID" value="NZ_AP025226.1"/>
</dbReference>
<organism evidence="2 3">
    <name type="scientific">Saccharolobus caldissimus</name>
    <dbReference type="NCBI Taxonomy" id="1702097"/>
    <lineage>
        <taxon>Archaea</taxon>
        <taxon>Thermoproteota</taxon>
        <taxon>Thermoprotei</taxon>
        <taxon>Sulfolobales</taxon>
        <taxon>Sulfolobaceae</taxon>
        <taxon>Saccharolobus</taxon>
    </lineage>
</organism>
<dbReference type="InterPro" id="IPR007050">
    <property type="entry name" value="HTH_bacterioopsin"/>
</dbReference>
<dbReference type="AlphaFoldDB" id="A0AAQ4CV79"/>
<dbReference type="SUPFAM" id="SSF88659">
    <property type="entry name" value="Sigma3 and sigma4 domains of RNA polymerase sigma factors"/>
    <property type="match status" value="1"/>
</dbReference>
<keyword evidence="3" id="KW-1185">Reference proteome</keyword>
<protein>
    <recommendedName>
        <fullName evidence="1">HTH bat-type domain-containing protein</fullName>
    </recommendedName>
</protein>
<name>A0AAQ4CV79_9CREN</name>
<evidence type="ECO:0000313" key="2">
    <source>
        <dbReference type="EMBL" id="BDB99710.1"/>
    </source>
</evidence>